<evidence type="ECO:0000313" key="1">
    <source>
        <dbReference type="EMBL" id="MCQ8117781.1"/>
    </source>
</evidence>
<evidence type="ECO:0000313" key="2">
    <source>
        <dbReference type="Proteomes" id="UP001524570"/>
    </source>
</evidence>
<accession>A0ABT1TTW2</accession>
<sequence>MIEQRITKFEIAERQLLVAIEMFIARNPIPALTLAGAAEEILGKLVKKLGGTNALEEDINDSCELSETVFGDRGNSKEFADLMNAPRNELKHLMSGEAIEFDLEEAAINLISRAIINFEKLRPGPNVAFQNFETQASAWYRLKQVRNS</sequence>
<keyword evidence="2" id="KW-1185">Reference proteome</keyword>
<reference evidence="1 2" key="1">
    <citation type="submission" date="2022-07" db="EMBL/GenBank/DDBJ databases">
        <title>Methylomonas rivi sp. nov., Methylomonas rosea sp. nov., Methylomonas aureus sp. nov. and Methylomonas subterranea sp. nov., four novel methanotrophs isolated from a freshwater creek and the deep terrestrial subsurface.</title>
        <authorList>
            <person name="Abin C."/>
            <person name="Sankaranarayanan K."/>
            <person name="Garner C."/>
            <person name="Sindelar R."/>
            <person name="Kotary K."/>
            <person name="Garner R."/>
            <person name="Barclay S."/>
            <person name="Lawson P."/>
            <person name="Krumholz L."/>
        </authorList>
    </citation>
    <scope>NUCLEOTIDE SEQUENCE [LARGE SCALE GENOMIC DNA]</scope>
    <source>
        <strain evidence="1 2">WSC-7</strain>
    </source>
</reference>
<organism evidence="1 2">
    <name type="scientific">Methylomonas rosea</name>
    <dbReference type="NCBI Taxonomy" id="2952227"/>
    <lineage>
        <taxon>Bacteria</taxon>
        <taxon>Pseudomonadati</taxon>
        <taxon>Pseudomonadota</taxon>
        <taxon>Gammaproteobacteria</taxon>
        <taxon>Methylococcales</taxon>
        <taxon>Methylococcaceae</taxon>
        <taxon>Methylomonas</taxon>
    </lineage>
</organism>
<dbReference type="Proteomes" id="UP001524570">
    <property type="component" value="Unassembled WGS sequence"/>
</dbReference>
<protein>
    <submittedName>
        <fullName evidence="1">Uncharacterized protein</fullName>
    </submittedName>
</protein>
<dbReference type="EMBL" id="JANIBL010000027">
    <property type="protein sequence ID" value="MCQ8117781.1"/>
    <property type="molecule type" value="Genomic_DNA"/>
</dbReference>
<name>A0ABT1TTW2_9GAMM</name>
<proteinExistence type="predicted"/>
<dbReference type="RefSeq" id="WP_256606873.1">
    <property type="nucleotide sequence ID" value="NZ_JANIBL010000027.1"/>
</dbReference>
<comment type="caution">
    <text evidence="1">The sequence shown here is derived from an EMBL/GenBank/DDBJ whole genome shotgun (WGS) entry which is preliminary data.</text>
</comment>
<gene>
    <name evidence="1" type="ORF">NP589_10125</name>
</gene>